<protein>
    <submittedName>
        <fullName evidence="1">Uncharacterized protein</fullName>
    </submittedName>
</protein>
<dbReference type="AlphaFoldDB" id="A0A955EDH2"/>
<proteinExistence type="predicted"/>
<sequence>MYNNQIIIFKISTGGVVVNKSIVEFIASLKSKVVEGVFTVESIQIYYITIDNLTNHHLVKQIGDHMDEISKIYESTKRNTGFTEYLPLIAESKSNSASITDKFNSIQFEFNSDKLSIITIYCCDVQNISKIII</sequence>
<dbReference type="EMBL" id="JAGQNX010000109">
    <property type="protein sequence ID" value="MCA9308576.1"/>
    <property type="molecule type" value="Genomic_DNA"/>
</dbReference>
<evidence type="ECO:0000313" key="2">
    <source>
        <dbReference type="Proteomes" id="UP000740557"/>
    </source>
</evidence>
<accession>A0A955EDH2</accession>
<evidence type="ECO:0000313" key="1">
    <source>
        <dbReference type="EMBL" id="MCA9308576.1"/>
    </source>
</evidence>
<reference evidence="1" key="2">
    <citation type="journal article" date="2021" name="Microbiome">
        <title>Successional dynamics and alternative stable states in a saline activated sludge microbial community over 9 years.</title>
        <authorList>
            <person name="Wang Y."/>
            <person name="Ye J."/>
            <person name="Ju F."/>
            <person name="Liu L."/>
            <person name="Boyd J.A."/>
            <person name="Deng Y."/>
            <person name="Parks D.H."/>
            <person name="Jiang X."/>
            <person name="Yin X."/>
            <person name="Woodcroft B.J."/>
            <person name="Tyson G.W."/>
            <person name="Hugenholtz P."/>
            <person name="Polz M.F."/>
            <person name="Zhang T."/>
        </authorList>
    </citation>
    <scope>NUCLEOTIDE SEQUENCE</scope>
    <source>
        <strain evidence="1">HKST-UBA79</strain>
    </source>
</reference>
<gene>
    <name evidence="1" type="ORF">KC980_03615</name>
</gene>
<reference evidence="1" key="1">
    <citation type="submission" date="2020-04" db="EMBL/GenBank/DDBJ databases">
        <authorList>
            <person name="Zhang T."/>
        </authorList>
    </citation>
    <scope>NUCLEOTIDE SEQUENCE</scope>
    <source>
        <strain evidence="1">HKST-UBA79</strain>
    </source>
</reference>
<comment type="caution">
    <text evidence="1">The sequence shown here is derived from an EMBL/GenBank/DDBJ whole genome shotgun (WGS) entry which is preliminary data.</text>
</comment>
<name>A0A955EDH2_UNCKA</name>
<dbReference type="Proteomes" id="UP000740557">
    <property type="component" value="Unassembled WGS sequence"/>
</dbReference>
<organism evidence="1 2">
    <name type="scientific">candidate division WWE3 bacterium</name>
    <dbReference type="NCBI Taxonomy" id="2053526"/>
    <lineage>
        <taxon>Bacteria</taxon>
        <taxon>Katanobacteria</taxon>
    </lineage>
</organism>